<dbReference type="Gene3D" id="3.40.190.10">
    <property type="entry name" value="Periplasmic binding protein-like II"/>
    <property type="match status" value="2"/>
</dbReference>
<name>F9ENM0_9FUSO</name>
<dbReference type="CDD" id="cd13547">
    <property type="entry name" value="PBP2_Fbp_like_2"/>
    <property type="match status" value="1"/>
</dbReference>
<dbReference type="EMBL" id="AFQD01000252">
    <property type="protein sequence ID" value="EGQ79453.1"/>
    <property type="molecule type" value="Genomic_DNA"/>
</dbReference>
<dbReference type="SUPFAM" id="SSF53850">
    <property type="entry name" value="Periplasmic binding protein-like II"/>
    <property type="match status" value="1"/>
</dbReference>
<reference evidence="2 3" key="1">
    <citation type="submission" date="2011-05" db="EMBL/GenBank/DDBJ databases">
        <authorList>
            <person name="Muzny D."/>
            <person name="Qin X."/>
            <person name="Deng J."/>
            <person name="Jiang H."/>
            <person name="Liu Y."/>
            <person name="Qu J."/>
            <person name="Song X.-Z."/>
            <person name="Zhang L."/>
            <person name="Thornton R."/>
            <person name="Coyle M."/>
            <person name="Francisco L."/>
            <person name="Jackson L."/>
            <person name="Javaid M."/>
            <person name="Korchina V."/>
            <person name="Kovar C."/>
            <person name="Mata R."/>
            <person name="Mathew T."/>
            <person name="Ngo R."/>
            <person name="Nguyen L."/>
            <person name="Nguyen N."/>
            <person name="Okwuonu G."/>
            <person name="Ongeri F."/>
            <person name="Pham C."/>
            <person name="Simmons D."/>
            <person name="Wilczek-Boney K."/>
            <person name="Hale W."/>
            <person name="Jakkamsetti A."/>
            <person name="Pham P."/>
            <person name="Ruth R."/>
            <person name="San Lucas F."/>
            <person name="Warren J."/>
            <person name="Zhang J."/>
            <person name="Zhao Z."/>
            <person name="Zhou C."/>
            <person name="Zhu D."/>
            <person name="Lee S."/>
            <person name="Bess C."/>
            <person name="Blankenburg K."/>
            <person name="Forbes L."/>
            <person name="Fu Q."/>
            <person name="Gubbala S."/>
            <person name="Hirani K."/>
            <person name="Jayaseelan J.C."/>
            <person name="Lara F."/>
            <person name="Munidasa M."/>
            <person name="Palculict T."/>
            <person name="Patil S."/>
            <person name="Pu L.-L."/>
            <person name="Saada N."/>
            <person name="Tang L."/>
            <person name="Weissenberger G."/>
            <person name="Zhu Y."/>
            <person name="Hemphill L."/>
            <person name="Shang Y."/>
            <person name="Youmans B."/>
            <person name="Ayvaz T."/>
            <person name="Ross M."/>
            <person name="Santibanez J."/>
            <person name="Aqrawi P."/>
            <person name="Gross S."/>
            <person name="Joshi V."/>
            <person name="Fowler G."/>
            <person name="Nazareth L."/>
            <person name="Reid J."/>
            <person name="Worley K."/>
            <person name="Petrosino J."/>
            <person name="Highlander S."/>
            <person name="Gibbs R."/>
        </authorList>
    </citation>
    <scope>NUCLEOTIDE SEQUENCE [LARGE SCALE GENOMIC DNA]</scope>
    <source>
        <strain evidence="2 3">ATCC 51191</strain>
    </source>
</reference>
<dbReference type="PANTHER" id="PTHR30006:SF2">
    <property type="entry name" value="ABC TRANSPORTER SUBSTRATE-BINDING PROTEIN"/>
    <property type="match status" value="1"/>
</dbReference>
<dbReference type="HOGENOM" id="CLU_026974_0_0_0"/>
<dbReference type="PANTHER" id="PTHR30006">
    <property type="entry name" value="THIAMINE-BINDING PERIPLASMIC PROTEIN-RELATED"/>
    <property type="match status" value="1"/>
</dbReference>
<accession>F9ENM0</accession>
<dbReference type="Proteomes" id="UP000005392">
    <property type="component" value="Unassembled WGS sequence"/>
</dbReference>
<proteinExistence type="predicted"/>
<dbReference type="GO" id="GO:0030976">
    <property type="term" value="F:thiamine pyrophosphate binding"/>
    <property type="evidence" value="ECO:0007669"/>
    <property type="project" value="TreeGrafter"/>
</dbReference>
<dbReference type="GO" id="GO:0015888">
    <property type="term" value="P:thiamine transport"/>
    <property type="evidence" value="ECO:0007669"/>
    <property type="project" value="TreeGrafter"/>
</dbReference>
<dbReference type="GO" id="GO:0030288">
    <property type="term" value="C:outer membrane-bounded periplasmic space"/>
    <property type="evidence" value="ECO:0007669"/>
    <property type="project" value="TreeGrafter"/>
</dbReference>
<dbReference type="PATRIC" id="fig|997347.4.peg.1420"/>
<keyword evidence="3" id="KW-1185">Reference proteome</keyword>
<keyword evidence="1" id="KW-0732">Signal</keyword>
<comment type="caution">
    <text evidence="2">The sequence shown here is derived from an EMBL/GenBank/DDBJ whole genome shotgun (WGS) entry which is preliminary data.</text>
</comment>
<evidence type="ECO:0000313" key="3">
    <source>
        <dbReference type="Proteomes" id="UP000005392"/>
    </source>
</evidence>
<gene>
    <name evidence="2" type="ORF">HMPREF9094_1525</name>
</gene>
<protein>
    <submittedName>
        <fullName evidence="2">Cobalamin/Fe3+-siderophore ABC superfamily ATP binding cassette transporter, binding protein</fullName>
    </submittedName>
</protein>
<dbReference type="AlphaFoldDB" id="F9ENM0"/>
<sequence>MEVEFFQGGTGTLQSKIIAELQANKLGCDMLMVAEPSYSLELKEKGILHPYISKNAENLALDYDKEGYWYPVRLLNMVLAYNPDKYKKEDLALTFEDFAKREDLKGKISIPDPLKSGTALAAVSALSDKYGEEYFQNLAKLKVVVESGSVAVTKLETGEAAEIMILEESILKKREEENSTLEVIYPEDGIISIPSTIMTVKEDMSANKNIKAAEALTDWFLSPAGQEAIVEGWMHSVLKNPEKAPYDAKATDEILKASMPINWEKTYKDREELRKMFEKFITKAN</sequence>
<evidence type="ECO:0000313" key="2">
    <source>
        <dbReference type="EMBL" id="EGQ79453.1"/>
    </source>
</evidence>
<dbReference type="GO" id="GO:0030975">
    <property type="term" value="F:thiamine binding"/>
    <property type="evidence" value="ECO:0007669"/>
    <property type="project" value="TreeGrafter"/>
</dbReference>
<dbReference type="STRING" id="76859.RN98_03490"/>
<organism evidence="2 3">
    <name type="scientific">Fusobacterium animalis ATCC 51191</name>
    <dbReference type="NCBI Taxonomy" id="997347"/>
    <lineage>
        <taxon>Bacteria</taxon>
        <taxon>Fusobacteriati</taxon>
        <taxon>Fusobacteriota</taxon>
        <taxon>Fusobacteriia</taxon>
        <taxon>Fusobacteriales</taxon>
        <taxon>Fusobacteriaceae</taxon>
        <taxon>Fusobacterium</taxon>
    </lineage>
</organism>
<dbReference type="Pfam" id="PF13343">
    <property type="entry name" value="SBP_bac_6"/>
    <property type="match status" value="1"/>
</dbReference>
<evidence type="ECO:0000256" key="1">
    <source>
        <dbReference type="ARBA" id="ARBA00022729"/>
    </source>
</evidence>